<evidence type="ECO:0000313" key="3">
    <source>
        <dbReference type="Proteomes" id="UP000481583"/>
    </source>
</evidence>
<dbReference type="InterPro" id="IPR037401">
    <property type="entry name" value="SnoaL-like"/>
</dbReference>
<sequence length="146" mass="15870">MTQRMELAALLDRLAVDDLVSAYAAAVDSGDWEAYQRLFAPGGRADYRGAGGIAGPAAEAATWLSEVMGIFPVRQHLIVNRVTRLEGEPPETAMVRADYINPMLSKRNGATAPDFVAGGTYAFTAVRSGDGWALQEVVIREIWRWA</sequence>
<proteinExistence type="predicted"/>
<dbReference type="InterPro" id="IPR032710">
    <property type="entry name" value="NTF2-like_dom_sf"/>
</dbReference>
<dbReference type="Pfam" id="PF13577">
    <property type="entry name" value="SnoaL_4"/>
    <property type="match status" value="1"/>
</dbReference>
<keyword evidence="3" id="KW-1185">Reference proteome</keyword>
<gene>
    <name evidence="2" type="ORF">G5C51_40195</name>
</gene>
<comment type="caution">
    <text evidence="2">The sequence shown here is derived from an EMBL/GenBank/DDBJ whole genome shotgun (WGS) entry which is preliminary data.</text>
</comment>
<evidence type="ECO:0000259" key="1">
    <source>
        <dbReference type="Pfam" id="PF13577"/>
    </source>
</evidence>
<protein>
    <submittedName>
        <fullName evidence="2">Nuclear transport factor 2 family protein</fullName>
    </submittedName>
</protein>
<name>A0A6G4UER8_9ACTN</name>
<organism evidence="2 3">
    <name type="scientific">Streptomyces coryli</name>
    <dbReference type="NCBI Taxonomy" id="1128680"/>
    <lineage>
        <taxon>Bacteria</taxon>
        <taxon>Bacillati</taxon>
        <taxon>Actinomycetota</taxon>
        <taxon>Actinomycetes</taxon>
        <taxon>Kitasatosporales</taxon>
        <taxon>Streptomycetaceae</taxon>
        <taxon>Streptomyces</taxon>
    </lineage>
</organism>
<dbReference type="SUPFAM" id="SSF54427">
    <property type="entry name" value="NTF2-like"/>
    <property type="match status" value="1"/>
</dbReference>
<dbReference type="EMBL" id="JAAKZV010000406">
    <property type="protein sequence ID" value="NGN70097.1"/>
    <property type="molecule type" value="Genomic_DNA"/>
</dbReference>
<dbReference type="RefSeq" id="WP_165245607.1">
    <property type="nucleotide sequence ID" value="NZ_JAAKZV010000406.1"/>
</dbReference>
<accession>A0A6G4UER8</accession>
<dbReference type="Gene3D" id="3.10.450.50">
    <property type="match status" value="1"/>
</dbReference>
<dbReference type="Proteomes" id="UP000481583">
    <property type="component" value="Unassembled WGS sequence"/>
</dbReference>
<dbReference type="AlphaFoldDB" id="A0A6G4UER8"/>
<feature type="domain" description="SnoaL-like" evidence="1">
    <location>
        <begin position="9"/>
        <end position="136"/>
    </location>
</feature>
<evidence type="ECO:0000313" key="2">
    <source>
        <dbReference type="EMBL" id="NGN70097.1"/>
    </source>
</evidence>
<reference evidence="2 3" key="1">
    <citation type="submission" date="2020-02" db="EMBL/GenBank/DDBJ databases">
        <title>Whole-genome analyses of novel actinobacteria.</title>
        <authorList>
            <person name="Sahin N."/>
        </authorList>
    </citation>
    <scope>NUCLEOTIDE SEQUENCE [LARGE SCALE GENOMIC DNA]</scope>
    <source>
        <strain evidence="2 3">A7024</strain>
    </source>
</reference>